<dbReference type="EMBL" id="CABFNQ020000654">
    <property type="protein sequence ID" value="CAH0021450.1"/>
    <property type="molecule type" value="Genomic_DNA"/>
</dbReference>
<evidence type="ECO:0000313" key="1">
    <source>
        <dbReference type="EMBL" id="CAH0021450.1"/>
    </source>
</evidence>
<evidence type="ECO:0000313" key="2">
    <source>
        <dbReference type="Proteomes" id="UP000696573"/>
    </source>
</evidence>
<accession>A0A9N9V8P3</accession>
<comment type="caution">
    <text evidence="1">The sequence shown here is derived from an EMBL/GenBank/DDBJ whole genome shotgun (WGS) entry which is preliminary data.</text>
</comment>
<organism evidence="1 2">
    <name type="scientific">Clonostachys rhizophaga</name>
    <dbReference type="NCBI Taxonomy" id="160324"/>
    <lineage>
        <taxon>Eukaryota</taxon>
        <taxon>Fungi</taxon>
        <taxon>Dikarya</taxon>
        <taxon>Ascomycota</taxon>
        <taxon>Pezizomycotina</taxon>
        <taxon>Sordariomycetes</taxon>
        <taxon>Hypocreomycetidae</taxon>
        <taxon>Hypocreales</taxon>
        <taxon>Bionectriaceae</taxon>
        <taxon>Clonostachys</taxon>
    </lineage>
</organism>
<dbReference type="AlphaFoldDB" id="A0A9N9V8P3"/>
<proteinExistence type="predicted"/>
<reference evidence="1" key="1">
    <citation type="submission" date="2021-10" db="EMBL/GenBank/DDBJ databases">
        <authorList>
            <person name="Piombo E."/>
        </authorList>
    </citation>
    <scope>NUCLEOTIDE SEQUENCE</scope>
</reference>
<name>A0A9N9V8P3_9HYPO</name>
<sequence>MAFLKIPREIRLTILTLVICSPVDRPKAPSEAQRGRRELRQKAWLGYAWMASAICSALSLMLVNKQVNIETRHVIKHARTNYHVDVMFLKDYGLWTTWSIPALPRTQYIESVHATFRIFEPEGLNKRFRRSMDFGHNSIGPPWSSWYLYQMSMSLLRAGPGYIYSSRRWDYKRNATSQYIVINIIIDILAPSDGAEHKSIMVNNEDYEERLEWFSDYIDDNNLIPMENRLAIYMCNSLNTLLTLAYHSLNYAALVYEGLQEKIQVLVNGRLFGQFNIEEMEANISMQYFGETPDRIVERKEKYEKWKAWLVERRQRMKQGLELDDNRPVEKII</sequence>
<dbReference type="Proteomes" id="UP000696573">
    <property type="component" value="Unassembled WGS sequence"/>
</dbReference>
<dbReference type="OrthoDB" id="2823490at2759"/>
<gene>
    <name evidence="1" type="ORF">CRHIZ90672A_00011782</name>
</gene>
<protein>
    <submittedName>
        <fullName evidence="1">Uncharacterized protein</fullName>
    </submittedName>
</protein>
<keyword evidence="2" id="KW-1185">Reference proteome</keyword>